<dbReference type="InterPro" id="IPR036237">
    <property type="entry name" value="Xyl_isomerase-like_sf"/>
</dbReference>
<feature type="domain" description="Xylose isomerase-like TIM barrel" evidence="1">
    <location>
        <begin position="28"/>
        <end position="308"/>
    </location>
</feature>
<proteinExistence type="predicted"/>
<reference evidence="2" key="1">
    <citation type="journal article" date="2020" name="Stud. Mycol.">
        <title>101 Dothideomycetes genomes: a test case for predicting lifestyles and emergence of pathogens.</title>
        <authorList>
            <person name="Haridas S."/>
            <person name="Albert R."/>
            <person name="Binder M."/>
            <person name="Bloem J."/>
            <person name="Labutti K."/>
            <person name="Salamov A."/>
            <person name="Andreopoulos B."/>
            <person name="Baker S."/>
            <person name="Barry K."/>
            <person name="Bills G."/>
            <person name="Bluhm B."/>
            <person name="Cannon C."/>
            <person name="Castanera R."/>
            <person name="Culley D."/>
            <person name="Daum C."/>
            <person name="Ezra D."/>
            <person name="Gonzalez J."/>
            <person name="Henrissat B."/>
            <person name="Kuo A."/>
            <person name="Liang C."/>
            <person name="Lipzen A."/>
            <person name="Lutzoni F."/>
            <person name="Magnuson J."/>
            <person name="Mondo S."/>
            <person name="Nolan M."/>
            <person name="Ohm R."/>
            <person name="Pangilinan J."/>
            <person name="Park H.-J."/>
            <person name="Ramirez L."/>
            <person name="Alfaro M."/>
            <person name="Sun H."/>
            <person name="Tritt A."/>
            <person name="Yoshinaga Y."/>
            <person name="Zwiers L.-H."/>
            <person name="Turgeon B."/>
            <person name="Goodwin S."/>
            <person name="Spatafora J."/>
            <person name="Crous P."/>
            <person name="Grigoriev I."/>
        </authorList>
    </citation>
    <scope>NUCLEOTIDE SEQUENCE</scope>
    <source>
        <strain evidence="2">CBS 109.77</strain>
    </source>
</reference>
<dbReference type="GO" id="GO:0004519">
    <property type="term" value="F:endonuclease activity"/>
    <property type="evidence" value="ECO:0007669"/>
    <property type="project" value="UniProtKB-KW"/>
</dbReference>
<evidence type="ECO:0000313" key="3">
    <source>
        <dbReference type="Proteomes" id="UP000799757"/>
    </source>
</evidence>
<keyword evidence="3" id="KW-1185">Reference proteome</keyword>
<dbReference type="EMBL" id="MU001748">
    <property type="protein sequence ID" value="KAF2800394.1"/>
    <property type="molecule type" value="Genomic_DNA"/>
</dbReference>
<dbReference type="PANTHER" id="PTHR12110:SF38">
    <property type="entry name" value="DIOXYGENASE, PUTATIVE (AFU_ORTHOLOGUE AFUA_6G00240)-RELATED"/>
    <property type="match status" value="1"/>
</dbReference>
<keyword evidence="2" id="KW-0378">Hydrolase</keyword>
<dbReference type="Pfam" id="PF01261">
    <property type="entry name" value="AP_endonuc_2"/>
    <property type="match status" value="1"/>
</dbReference>
<evidence type="ECO:0000259" key="1">
    <source>
        <dbReference type="Pfam" id="PF01261"/>
    </source>
</evidence>
<accession>A0A6A6XXC3</accession>
<keyword evidence="2" id="KW-0540">Nuclease</keyword>
<evidence type="ECO:0000313" key="2">
    <source>
        <dbReference type="EMBL" id="KAF2800394.1"/>
    </source>
</evidence>
<dbReference type="PANTHER" id="PTHR12110">
    <property type="entry name" value="HYDROXYPYRUVATE ISOMERASE"/>
    <property type="match status" value="1"/>
</dbReference>
<sequence>MKAFDNKLAISTSSLGLHPSHSLDRKIHAAASHGFKGIEIVHADLKDYSANRNLHILSGADRIRQLCQEEGLEILSLCPFENFEGDNSPLEGRLNVAADWIKIARILGATYLQVPAQFSKDAVGDDTLIASELQQLADLGSAAEPVISIAYEPMSWSIFCSTWQDSLRLANLVDRSNFGICLDTFHVASKLWGSPYDPYGKYPNGDKILADSLRDFVQNFPLEKMFYIQLSDGERFDPPFSDEHPWYVEGEAAEFTWSKHARPFPLEVELGGYLPAKEIVQAWVFEKGFQGWISLESFDRRMRERSVEPEHCASRAESSLQRLQGSLCSGKSQLKL</sequence>
<dbReference type="AlphaFoldDB" id="A0A6A6XXC3"/>
<dbReference type="SUPFAM" id="SSF51658">
    <property type="entry name" value="Xylose isomerase-like"/>
    <property type="match status" value="1"/>
</dbReference>
<gene>
    <name evidence="2" type="ORF">K505DRAFT_320494</name>
</gene>
<dbReference type="OrthoDB" id="5360893at2759"/>
<dbReference type="InterPro" id="IPR050312">
    <property type="entry name" value="IolE/XylAMocC-like"/>
</dbReference>
<name>A0A6A6XXC3_9PLEO</name>
<dbReference type="Proteomes" id="UP000799757">
    <property type="component" value="Unassembled WGS sequence"/>
</dbReference>
<keyword evidence="2" id="KW-0255">Endonuclease</keyword>
<protein>
    <submittedName>
        <fullName evidence="2">AP endonuclease, family 2</fullName>
    </submittedName>
</protein>
<dbReference type="InterPro" id="IPR013022">
    <property type="entry name" value="Xyl_isomerase-like_TIM-brl"/>
</dbReference>
<dbReference type="Gene3D" id="3.20.20.150">
    <property type="entry name" value="Divalent-metal-dependent TIM barrel enzymes"/>
    <property type="match status" value="1"/>
</dbReference>
<organism evidence="2 3">
    <name type="scientific">Melanomma pulvis-pyrius CBS 109.77</name>
    <dbReference type="NCBI Taxonomy" id="1314802"/>
    <lineage>
        <taxon>Eukaryota</taxon>
        <taxon>Fungi</taxon>
        <taxon>Dikarya</taxon>
        <taxon>Ascomycota</taxon>
        <taxon>Pezizomycotina</taxon>
        <taxon>Dothideomycetes</taxon>
        <taxon>Pleosporomycetidae</taxon>
        <taxon>Pleosporales</taxon>
        <taxon>Melanommataceae</taxon>
        <taxon>Melanomma</taxon>
    </lineage>
</organism>